<sequence>MNMKLRIMTVACLTLSIGSAILISQESKEKDSTISFLSGKVQVQRGGKGNWTLVKQGDSVSEGDIVSTGNASKVTLLYRGSEFKVLPNTKLKVSSLHDESKNGKLEVISGFAWFKLVNLKGKKFEVNTPTTTAGVRGTSFSAFHDSKSKDSSFCTCEGKVAMTGTGDPKDGRLQEKGNGGYYPGDGSDPKRTSYEGLIVKFKSLPPFKDLMKKNISLKNCLSCHIPEGWTPEESSIPSDETYGGVKVP</sequence>
<dbReference type="PANTHER" id="PTHR38731">
    <property type="entry name" value="LIPL45-RELATED LIPOPROTEIN-RELATED"/>
    <property type="match status" value="1"/>
</dbReference>
<evidence type="ECO:0000313" key="4">
    <source>
        <dbReference type="EMBL" id="MFB5738250.1"/>
    </source>
</evidence>
<dbReference type="Pfam" id="PF04773">
    <property type="entry name" value="FecR"/>
    <property type="match status" value="1"/>
</dbReference>
<proteinExistence type="predicted"/>
<dbReference type="RefSeq" id="WP_375517606.1">
    <property type="nucleotide sequence ID" value="NZ_JBHILI010000011.1"/>
</dbReference>
<keyword evidence="2" id="KW-0732">Signal</keyword>
<reference evidence="4 5" key="1">
    <citation type="submission" date="2024-09" db="EMBL/GenBank/DDBJ databases">
        <title>Taxonomic and Genotyping Characterization of Leptospira Strains isolated from Multiple Sources in Colombia highlights the importance of intermediate species.</title>
        <authorList>
            <person name="Torres Higuera L."/>
            <person name="Rojas Tapias D."/>
            <person name="Jimenez Velasquez S."/>
            <person name="Renjifo Ibanez C."/>
        </authorList>
    </citation>
    <scope>NUCLEOTIDE SEQUENCE [LARGE SCALE GENOMIC DNA]</scope>
    <source>
        <strain evidence="4 5">Lep080</strain>
    </source>
</reference>
<evidence type="ECO:0000256" key="1">
    <source>
        <dbReference type="SAM" id="MobiDB-lite"/>
    </source>
</evidence>
<feature type="region of interest" description="Disordered" evidence="1">
    <location>
        <begin position="164"/>
        <end position="188"/>
    </location>
</feature>
<evidence type="ECO:0000259" key="3">
    <source>
        <dbReference type="Pfam" id="PF04773"/>
    </source>
</evidence>
<dbReference type="Gene3D" id="2.60.120.1440">
    <property type="match status" value="1"/>
</dbReference>
<evidence type="ECO:0000256" key="2">
    <source>
        <dbReference type="SAM" id="SignalP"/>
    </source>
</evidence>
<dbReference type="EMBL" id="JBHILJ010000012">
    <property type="protein sequence ID" value="MFB5738250.1"/>
    <property type="molecule type" value="Genomic_DNA"/>
</dbReference>
<gene>
    <name evidence="4" type="ORF">ACE5IX_17155</name>
</gene>
<keyword evidence="5" id="KW-1185">Reference proteome</keyword>
<protein>
    <submittedName>
        <fullName evidence="4">FecR domain-containing protein</fullName>
    </submittedName>
</protein>
<feature type="chain" id="PRO_5045533251" evidence="2">
    <location>
        <begin position="23"/>
        <end position="248"/>
    </location>
</feature>
<name>A0ABV5BSV2_9LEPT</name>
<organism evidence="4 5">
    <name type="scientific">Leptospira wolffii</name>
    <dbReference type="NCBI Taxonomy" id="409998"/>
    <lineage>
        <taxon>Bacteria</taxon>
        <taxon>Pseudomonadati</taxon>
        <taxon>Spirochaetota</taxon>
        <taxon>Spirochaetia</taxon>
        <taxon>Leptospirales</taxon>
        <taxon>Leptospiraceae</taxon>
        <taxon>Leptospira</taxon>
    </lineage>
</organism>
<accession>A0ABV5BSV2</accession>
<feature type="signal peptide" evidence="2">
    <location>
        <begin position="1"/>
        <end position="22"/>
    </location>
</feature>
<evidence type="ECO:0000313" key="5">
    <source>
        <dbReference type="Proteomes" id="UP001580391"/>
    </source>
</evidence>
<comment type="caution">
    <text evidence="4">The sequence shown here is derived from an EMBL/GenBank/DDBJ whole genome shotgun (WGS) entry which is preliminary data.</text>
</comment>
<dbReference type="PANTHER" id="PTHR38731:SF1">
    <property type="entry name" value="FECR PROTEIN DOMAIN-CONTAINING PROTEIN"/>
    <property type="match status" value="1"/>
</dbReference>
<dbReference type="InterPro" id="IPR006860">
    <property type="entry name" value="FecR"/>
</dbReference>
<feature type="domain" description="FecR protein" evidence="3">
    <location>
        <begin position="65"/>
        <end position="160"/>
    </location>
</feature>
<dbReference type="Proteomes" id="UP001580391">
    <property type="component" value="Unassembled WGS sequence"/>
</dbReference>